<dbReference type="EMBL" id="JBHTBS010000001">
    <property type="protein sequence ID" value="MFC7336291.1"/>
    <property type="molecule type" value="Genomic_DNA"/>
</dbReference>
<reference evidence="2" key="1">
    <citation type="journal article" date="2019" name="Int. J. Syst. Evol. Microbiol.">
        <title>The Global Catalogue of Microorganisms (GCM) 10K type strain sequencing project: providing services to taxonomists for standard genome sequencing and annotation.</title>
        <authorList>
            <consortium name="The Broad Institute Genomics Platform"/>
            <consortium name="The Broad Institute Genome Sequencing Center for Infectious Disease"/>
            <person name="Wu L."/>
            <person name="Ma J."/>
        </authorList>
    </citation>
    <scope>NUCLEOTIDE SEQUENCE [LARGE SCALE GENOMIC DNA]</scope>
    <source>
        <strain evidence="2">CGMCC 4.1467</strain>
    </source>
</reference>
<gene>
    <name evidence="1" type="ORF">ACFQY0_03810</name>
</gene>
<name>A0ABW2L5A3_9BACT</name>
<evidence type="ECO:0008006" key="3">
    <source>
        <dbReference type="Google" id="ProtNLM"/>
    </source>
</evidence>
<protein>
    <recommendedName>
        <fullName evidence="3">Lipoprotein</fullName>
    </recommendedName>
</protein>
<sequence length="163" mass="18833">MRTYLLAALMLSSCATSQHTLPDRIARYYPPDSGGIMGIGRDVYIRNLFDLKPESNSPDSSYHNFYHAYRSDEESFVRFLNSEDRDIEGEPGERWISDTVVLVLAHEDTDLHRILSRVDPSTRNYVCYLMTVYLRPEDLAGYPLTMEHYDPREFEPSGDQPDS</sequence>
<dbReference type="RefSeq" id="WP_379709256.1">
    <property type="nucleotide sequence ID" value="NZ_JBHTBS010000001.1"/>
</dbReference>
<evidence type="ECO:0000313" key="1">
    <source>
        <dbReference type="EMBL" id="MFC7336291.1"/>
    </source>
</evidence>
<organism evidence="1 2">
    <name type="scientific">Haloferula chungangensis</name>
    <dbReference type="NCBI Taxonomy" id="1048331"/>
    <lineage>
        <taxon>Bacteria</taxon>
        <taxon>Pseudomonadati</taxon>
        <taxon>Verrucomicrobiota</taxon>
        <taxon>Verrucomicrobiia</taxon>
        <taxon>Verrucomicrobiales</taxon>
        <taxon>Verrucomicrobiaceae</taxon>
        <taxon>Haloferula</taxon>
    </lineage>
</organism>
<evidence type="ECO:0000313" key="2">
    <source>
        <dbReference type="Proteomes" id="UP001596472"/>
    </source>
</evidence>
<proteinExistence type="predicted"/>
<dbReference type="Proteomes" id="UP001596472">
    <property type="component" value="Unassembled WGS sequence"/>
</dbReference>
<comment type="caution">
    <text evidence="1">The sequence shown here is derived from an EMBL/GenBank/DDBJ whole genome shotgun (WGS) entry which is preliminary data.</text>
</comment>
<accession>A0ABW2L5A3</accession>
<keyword evidence="2" id="KW-1185">Reference proteome</keyword>